<dbReference type="OrthoDB" id="9782022at2"/>
<comment type="subcellular location">
    <subcellularLocation>
        <location evidence="4">Cytoplasm</location>
    </subcellularLocation>
</comment>
<dbReference type="EMBL" id="PSNX01000009">
    <property type="protein sequence ID" value="PPE66069.1"/>
    <property type="molecule type" value="Genomic_DNA"/>
</dbReference>
<dbReference type="InterPro" id="IPR016181">
    <property type="entry name" value="Acyl_CoA_acyltransferase"/>
</dbReference>
<reference evidence="7 8" key="1">
    <citation type="submission" date="2018-02" db="EMBL/GenBank/DDBJ databases">
        <title>Reclassifiation of [Polyangium] brachysporum DSM 7029 as Guopingzhaonella breviflexa gen. nov., sp. nov., a member of the family Comamonadaceae.</title>
        <authorList>
            <person name="Tang B."/>
        </authorList>
    </citation>
    <scope>NUCLEOTIDE SEQUENCE [LARGE SCALE GENOMIC DNA]</scope>
    <source>
        <strain evidence="7 8">BCRC 80649</strain>
    </source>
</reference>
<dbReference type="HAMAP" id="MF_00689">
    <property type="entry name" value="Bpt"/>
    <property type="match status" value="1"/>
</dbReference>
<dbReference type="Proteomes" id="UP000238605">
    <property type="component" value="Unassembled WGS sequence"/>
</dbReference>
<dbReference type="GO" id="GO:0008914">
    <property type="term" value="F:leucyl-tRNA--protein transferase activity"/>
    <property type="evidence" value="ECO:0007669"/>
    <property type="project" value="UniProtKB-UniRule"/>
</dbReference>
<keyword evidence="8" id="KW-1185">Reference proteome</keyword>
<evidence type="ECO:0000259" key="6">
    <source>
        <dbReference type="Pfam" id="PF04377"/>
    </source>
</evidence>
<evidence type="ECO:0000313" key="8">
    <source>
        <dbReference type="Proteomes" id="UP000238605"/>
    </source>
</evidence>
<dbReference type="Pfam" id="PF04376">
    <property type="entry name" value="ATE_N"/>
    <property type="match status" value="1"/>
</dbReference>
<comment type="similarity">
    <text evidence="4">Belongs to the R-transferase family. Bpt subfamily.</text>
</comment>
<gene>
    <name evidence="4" type="primary">bpt</name>
    <name evidence="7" type="ORF">C1704_10385</name>
</gene>
<keyword evidence="1 4" id="KW-0963">Cytoplasm</keyword>
<evidence type="ECO:0000256" key="2">
    <source>
        <dbReference type="ARBA" id="ARBA00022679"/>
    </source>
</evidence>
<dbReference type="InterPro" id="IPR007471">
    <property type="entry name" value="N-end_Aminoacyl_Trfase_N"/>
</dbReference>
<evidence type="ECO:0000256" key="4">
    <source>
        <dbReference type="HAMAP-Rule" id="MF_00689"/>
    </source>
</evidence>
<keyword evidence="3 4" id="KW-0012">Acyltransferase</keyword>
<dbReference type="SUPFAM" id="SSF55729">
    <property type="entry name" value="Acyl-CoA N-acyltransferases (Nat)"/>
    <property type="match status" value="1"/>
</dbReference>
<comment type="catalytic activity">
    <reaction evidence="4">
        <text>N-terminal L-aspartyl-[protein] + L-leucyl-tRNA(Leu) = N-terminal L-leucyl-L-aspartyl-[protein] + tRNA(Leu) + H(+)</text>
        <dbReference type="Rhea" id="RHEA:50420"/>
        <dbReference type="Rhea" id="RHEA-COMP:9613"/>
        <dbReference type="Rhea" id="RHEA-COMP:9622"/>
        <dbReference type="Rhea" id="RHEA-COMP:12669"/>
        <dbReference type="Rhea" id="RHEA-COMP:12674"/>
        <dbReference type="ChEBI" id="CHEBI:15378"/>
        <dbReference type="ChEBI" id="CHEBI:64720"/>
        <dbReference type="ChEBI" id="CHEBI:78442"/>
        <dbReference type="ChEBI" id="CHEBI:78494"/>
        <dbReference type="ChEBI" id="CHEBI:133042"/>
        <dbReference type="EC" id="2.3.2.29"/>
    </reaction>
</comment>
<comment type="function">
    <text evidence="4">Functions in the N-end rule pathway of protein degradation where it conjugates Leu from its aminoacyl-tRNA to the N-termini of proteins containing an N-terminal aspartate or glutamate.</text>
</comment>
<dbReference type="GO" id="GO:0005737">
    <property type="term" value="C:cytoplasm"/>
    <property type="evidence" value="ECO:0007669"/>
    <property type="project" value="UniProtKB-SubCell"/>
</dbReference>
<evidence type="ECO:0000256" key="3">
    <source>
        <dbReference type="ARBA" id="ARBA00023315"/>
    </source>
</evidence>
<feature type="domain" description="N-end rule aminoacyl transferase C-terminal" evidence="6">
    <location>
        <begin position="110"/>
        <end position="236"/>
    </location>
</feature>
<comment type="catalytic activity">
    <reaction evidence="4">
        <text>N-terminal L-glutamyl-[protein] + L-leucyl-tRNA(Leu) = N-terminal L-leucyl-L-glutamyl-[protein] + tRNA(Leu) + H(+)</text>
        <dbReference type="Rhea" id="RHEA:50412"/>
        <dbReference type="Rhea" id="RHEA-COMP:9613"/>
        <dbReference type="Rhea" id="RHEA-COMP:9622"/>
        <dbReference type="Rhea" id="RHEA-COMP:12664"/>
        <dbReference type="Rhea" id="RHEA-COMP:12668"/>
        <dbReference type="ChEBI" id="CHEBI:15378"/>
        <dbReference type="ChEBI" id="CHEBI:64721"/>
        <dbReference type="ChEBI" id="CHEBI:78442"/>
        <dbReference type="ChEBI" id="CHEBI:78494"/>
        <dbReference type="ChEBI" id="CHEBI:133041"/>
        <dbReference type="EC" id="2.3.2.29"/>
    </reaction>
</comment>
<dbReference type="PANTHER" id="PTHR21367">
    <property type="entry name" value="ARGININE-TRNA-PROTEIN TRANSFERASE 1"/>
    <property type="match status" value="1"/>
</dbReference>
<feature type="domain" description="N-end aminoacyl transferase N-terminal" evidence="5">
    <location>
        <begin position="20"/>
        <end position="90"/>
    </location>
</feature>
<accession>A0A2S5STN2</accession>
<dbReference type="PIRSF" id="PIRSF037208">
    <property type="entry name" value="ATE_pro_prd"/>
    <property type="match status" value="1"/>
</dbReference>
<dbReference type="RefSeq" id="WP_104302666.1">
    <property type="nucleotide sequence ID" value="NZ_PSNX01000009.1"/>
</dbReference>
<dbReference type="EC" id="2.3.2.29" evidence="4"/>
<dbReference type="GO" id="GO:0071596">
    <property type="term" value="P:ubiquitin-dependent protein catabolic process via the N-end rule pathway"/>
    <property type="evidence" value="ECO:0007669"/>
    <property type="project" value="InterPro"/>
</dbReference>
<sequence length="248" mass="28359">MTHPKELPLASLQFYATAPYPCSYLPGRSARSQVATPSHLIHTDTYSDLVSRGFRRSGMFTYRPYCDGCKACVPLRIPVASFRPNRSQRRAQRQHESLHARVLRLCFVPEHYQLYLRYQSGRHSGGGMDHDSVDQYTQFLLQSRVNSRLVEFREPGVDGQPGVLKMISILDILNDGLSAVYTFYEPEPGCSYGTYNVLWQIEQTRQLGLPHVYLGYWIGESRKMAYKAQFQPHELLVDGRWQPALPGG</sequence>
<dbReference type="GO" id="GO:0004057">
    <property type="term" value="F:arginyl-tRNA--protein transferase activity"/>
    <property type="evidence" value="ECO:0007669"/>
    <property type="project" value="InterPro"/>
</dbReference>
<organism evidence="7 8">
    <name type="scientific">Caldimonas caldifontis</name>
    <dbReference type="NCBI Taxonomy" id="1452508"/>
    <lineage>
        <taxon>Bacteria</taxon>
        <taxon>Pseudomonadati</taxon>
        <taxon>Pseudomonadota</taxon>
        <taxon>Betaproteobacteria</taxon>
        <taxon>Burkholderiales</taxon>
        <taxon>Sphaerotilaceae</taxon>
        <taxon>Caldimonas</taxon>
    </lineage>
</organism>
<dbReference type="NCBIfam" id="NF002341">
    <property type="entry name" value="PRK01305.1-1"/>
    <property type="match status" value="1"/>
</dbReference>
<evidence type="ECO:0000259" key="5">
    <source>
        <dbReference type="Pfam" id="PF04376"/>
    </source>
</evidence>
<dbReference type="AlphaFoldDB" id="A0A2S5STN2"/>
<comment type="caution">
    <text evidence="7">The sequence shown here is derived from an EMBL/GenBank/DDBJ whole genome shotgun (WGS) entry which is preliminary data.</text>
</comment>
<dbReference type="InterPro" id="IPR017138">
    <property type="entry name" value="Asp_Glu_LeuTrfase"/>
</dbReference>
<keyword evidence="2 4" id="KW-0808">Transferase</keyword>
<evidence type="ECO:0000256" key="1">
    <source>
        <dbReference type="ARBA" id="ARBA00022490"/>
    </source>
</evidence>
<evidence type="ECO:0000313" key="7">
    <source>
        <dbReference type="EMBL" id="PPE66069.1"/>
    </source>
</evidence>
<name>A0A2S5STN2_9BURK</name>
<dbReference type="PANTHER" id="PTHR21367:SF1">
    <property type="entry name" value="ARGINYL-TRNA--PROTEIN TRANSFERASE 1"/>
    <property type="match status" value="1"/>
</dbReference>
<dbReference type="InterPro" id="IPR030700">
    <property type="entry name" value="N-end_Aminoacyl_Trfase"/>
</dbReference>
<dbReference type="Pfam" id="PF04377">
    <property type="entry name" value="ATE_C"/>
    <property type="match status" value="1"/>
</dbReference>
<protein>
    <recommendedName>
        <fullName evidence="4">Aspartate/glutamate leucyltransferase</fullName>
        <ecNumber evidence="4">2.3.2.29</ecNumber>
    </recommendedName>
</protein>
<proteinExistence type="inferred from homology"/>
<dbReference type="NCBIfam" id="NF002342">
    <property type="entry name" value="PRK01305.1-3"/>
    <property type="match status" value="1"/>
</dbReference>
<dbReference type="InterPro" id="IPR007472">
    <property type="entry name" value="N-end_Aminoacyl_Trfase_C"/>
</dbReference>
<dbReference type="NCBIfam" id="NF002346">
    <property type="entry name" value="PRK01305.2-3"/>
    <property type="match status" value="1"/>
</dbReference>